<evidence type="ECO:0000313" key="4">
    <source>
        <dbReference type="Proteomes" id="UP001642484"/>
    </source>
</evidence>
<dbReference type="Proteomes" id="UP001642484">
    <property type="component" value="Unassembled WGS sequence"/>
</dbReference>
<feature type="region of interest" description="Disordered" evidence="1">
    <location>
        <begin position="382"/>
        <end position="409"/>
    </location>
</feature>
<organism evidence="3 4">
    <name type="scientific">Durusdinium trenchii</name>
    <dbReference type="NCBI Taxonomy" id="1381693"/>
    <lineage>
        <taxon>Eukaryota</taxon>
        <taxon>Sar</taxon>
        <taxon>Alveolata</taxon>
        <taxon>Dinophyceae</taxon>
        <taxon>Suessiales</taxon>
        <taxon>Symbiodiniaceae</taxon>
        <taxon>Durusdinium</taxon>
    </lineage>
</organism>
<evidence type="ECO:0000256" key="1">
    <source>
        <dbReference type="SAM" id="MobiDB-lite"/>
    </source>
</evidence>
<protein>
    <recommendedName>
        <fullName evidence="2">Cyclic nucleotide-binding domain-containing protein</fullName>
    </recommendedName>
</protein>
<feature type="domain" description="Cyclic nucleotide-binding" evidence="2">
    <location>
        <begin position="20"/>
        <end position="167"/>
    </location>
</feature>
<dbReference type="EMBL" id="CAXAMN010002359">
    <property type="protein sequence ID" value="CAK8999325.1"/>
    <property type="molecule type" value="Genomic_DNA"/>
</dbReference>
<name>A0ABP0I9R8_9DINO</name>
<dbReference type="SUPFAM" id="SSF51206">
    <property type="entry name" value="cAMP-binding domain-like"/>
    <property type="match status" value="1"/>
</dbReference>
<dbReference type="InterPro" id="IPR018490">
    <property type="entry name" value="cNMP-bd_dom_sf"/>
</dbReference>
<keyword evidence="4" id="KW-1185">Reference proteome</keyword>
<accession>A0ABP0I9R8</accession>
<proteinExistence type="predicted"/>
<dbReference type="PANTHER" id="PTHR23011">
    <property type="entry name" value="CYCLIC NUCLEOTIDE-BINDING DOMAIN CONTAINING PROTEIN"/>
    <property type="match status" value="1"/>
</dbReference>
<dbReference type="Gene3D" id="2.60.120.10">
    <property type="entry name" value="Jelly Rolls"/>
    <property type="match status" value="1"/>
</dbReference>
<evidence type="ECO:0000259" key="2">
    <source>
        <dbReference type="PROSITE" id="PS50042"/>
    </source>
</evidence>
<dbReference type="PROSITE" id="PS50042">
    <property type="entry name" value="CNMP_BINDING_3"/>
    <property type="match status" value="1"/>
</dbReference>
<evidence type="ECO:0000313" key="3">
    <source>
        <dbReference type="EMBL" id="CAK8999325.1"/>
    </source>
</evidence>
<comment type="caution">
    <text evidence="3">The sequence shown here is derived from an EMBL/GenBank/DDBJ whole genome shotgun (WGS) entry which is preliminary data.</text>
</comment>
<reference evidence="3 4" key="1">
    <citation type="submission" date="2024-02" db="EMBL/GenBank/DDBJ databases">
        <authorList>
            <person name="Chen Y."/>
            <person name="Shah S."/>
            <person name="Dougan E. K."/>
            <person name="Thang M."/>
            <person name="Chan C."/>
        </authorList>
    </citation>
    <scope>NUCLEOTIDE SEQUENCE [LARGE SCALE GENOMIC DNA]</scope>
</reference>
<dbReference type="SMART" id="SM00100">
    <property type="entry name" value="cNMP"/>
    <property type="match status" value="1"/>
</dbReference>
<feature type="compositionally biased region" description="Polar residues" evidence="1">
    <location>
        <begin position="399"/>
        <end position="409"/>
    </location>
</feature>
<dbReference type="CDD" id="cd00038">
    <property type="entry name" value="CAP_ED"/>
    <property type="match status" value="1"/>
</dbReference>
<dbReference type="Pfam" id="PF00027">
    <property type="entry name" value="cNMP_binding"/>
    <property type="match status" value="1"/>
</dbReference>
<dbReference type="InterPro" id="IPR014710">
    <property type="entry name" value="RmlC-like_jellyroll"/>
</dbReference>
<dbReference type="PANTHER" id="PTHR23011:SF28">
    <property type="entry name" value="CYCLIC NUCLEOTIDE-BINDING DOMAIN CONTAINING PROTEIN"/>
    <property type="match status" value="1"/>
</dbReference>
<dbReference type="InterPro" id="IPR000595">
    <property type="entry name" value="cNMP-bd_dom"/>
</dbReference>
<sequence>MSKADRARQLLKEKLFAFELFKELSASLKDELVAVVEQVSYSPGTLLFSEGDPPEDIYLLVEGEVKCFNRVSDPEAEGEASPRRQSLSMKRPSIQGIEAVDFGQCVNVIHPGRAIGVVELMQNQPRSTTAACSQACEAIIIRKQDFLRLVKESMSRDWVEKDKFLQTHLVGIRDHARHFVPITGKSHATYMFVKRKYPGGHVFLREGNHVDGAIYVIHQGSVNFFRAAPGAPKAETSWRNPVMEKGKPLGLLQPTSAGVLAREYRLCAMLPGGVFSSSPAAGSVGAEPFSVVAGSKGCEVFESVGENFQKLPTKVAAAAREVLAKVAQLHQERCEVLLATMRDTGNDDNPAKLWSRLHGASGHHSIASKKPNPLLTASKMQMGMTKSGAHSARGRRSADPTQSRRVTSG</sequence>
<gene>
    <name evidence="3" type="ORF">CCMP2556_LOCUS5618</name>
</gene>